<dbReference type="InterPro" id="IPR012938">
    <property type="entry name" value="Glc/Sorbosone_DH"/>
</dbReference>
<keyword evidence="2 4" id="KW-0479">Metal-binding</keyword>
<dbReference type="PANTHER" id="PTHR19328:SF13">
    <property type="entry name" value="HIPL1 PROTEIN"/>
    <property type="match status" value="1"/>
</dbReference>
<organism evidence="6 7">
    <name type="scientific">Limnovirga soli</name>
    <dbReference type="NCBI Taxonomy" id="2656915"/>
    <lineage>
        <taxon>Bacteria</taxon>
        <taxon>Pseudomonadati</taxon>
        <taxon>Bacteroidota</taxon>
        <taxon>Chitinophagia</taxon>
        <taxon>Chitinophagales</taxon>
        <taxon>Chitinophagaceae</taxon>
        <taxon>Limnovirga</taxon>
    </lineage>
</organism>
<dbReference type="AlphaFoldDB" id="A0A8J8JSE1"/>
<feature type="domain" description="Cytochrome c" evidence="5">
    <location>
        <begin position="34"/>
        <end position="125"/>
    </location>
</feature>
<evidence type="ECO:0000259" key="5">
    <source>
        <dbReference type="PROSITE" id="PS51007"/>
    </source>
</evidence>
<keyword evidence="7" id="KW-1185">Reference proteome</keyword>
<evidence type="ECO:0000256" key="4">
    <source>
        <dbReference type="PROSITE-ProRule" id="PRU00433"/>
    </source>
</evidence>
<dbReference type="SUPFAM" id="SSF46626">
    <property type="entry name" value="Cytochrome c"/>
    <property type="match status" value="1"/>
</dbReference>
<evidence type="ECO:0000313" key="7">
    <source>
        <dbReference type="Proteomes" id="UP000598971"/>
    </source>
</evidence>
<dbReference type="Gene3D" id="2.120.10.30">
    <property type="entry name" value="TolB, C-terminal domain"/>
    <property type="match status" value="1"/>
</dbReference>
<dbReference type="GO" id="GO:0009055">
    <property type="term" value="F:electron transfer activity"/>
    <property type="evidence" value="ECO:0007669"/>
    <property type="project" value="InterPro"/>
</dbReference>
<dbReference type="Gene3D" id="1.10.760.10">
    <property type="entry name" value="Cytochrome c-like domain"/>
    <property type="match status" value="1"/>
</dbReference>
<keyword evidence="1 4" id="KW-0349">Heme</keyword>
<evidence type="ECO:0000256" key="1">
    <source>
        <dbReference type="ARBA" id="ARBA00022617"/>
    </source>
</evidence>
<dbReference type="Proteomes" id="UP000598971">
    <property type="component" value="Unassembled WGS sequence"/>
</dbReference>
<dbReference type="PROSITE" id="PS51007">
    <property type="entry name" value="CYTC"/>
    <property type="match status" value="1"/>
</dbReference>
<name>A0A8J8JSE1_9BACT</name>
<dbReference type="RefSeq" id="WP_171608809.1">
    <property type="nucleotide sequence ID" value="NZ_WHPF01000011.1"/>
</dbReference>
<dbReference type="InterPro" id="IPR036909">
    <property type="entry name" value="Cyt_c-like_dom_sf"/>
</dbReference>
<dbReference type="PROSITE" id="PS51257">
    <property type="entry name" value="PROKAR_LIPOPROTEIN"/>
    <property type="match status" value="1"/>
</dbReference>
<dbReference type="Pfam" id="PF07995">
    <property type="entry name" value="GSDH"/>
    <property type="match status" value="1"/>
</dbReference>
<dbReference type="InterPro" id="IPR011042">
    <property type="entry name" value="6-blade_b-propeller_TolB-like"/>
</dbReference>
<accession>A0A8J8JSE1</accession>
<dbReference type="SUPFAM" id="SSF50952">
    <property type="entry name" value="Soluble quinoprotein glucose dehydrogenase"/>
    <property type="match status" value="1"/>
</dbReference>
<dbReference type="InterPro" id="IPR009056">
    <property type="entry name" value="Cyt_c-like_dom"/>
</dbReference>
<protein>
    <submittedName>
        <fullName evidence="6">C-type cytochrome</fullName>
    </submittedName>
</protein>
<proteinExistence type="predicted"/>
<comment type="caution">
    <text evidence="6">The sequence shown here is derived from an EMBL/GenBank/DDBJ whole genome shotgun (WGS) entry which is preliminary data.</text>
</comment>
<evidence type="ECO:0000256" key="3">
    <source>
        <dbReference type="ARBA" id="ARBA00023004"/>
    </source>
</evidence>
<dbReference type="InterPro" id="IPR011041">
    <property type="entry name" value="Quinoprot_gluc/sorb_DH_b-prop"/>
</dbReference>
<evidence type="ECO:0000313" key="6">
    <source>
        <dbReference type="EMBL" id="NNV56867.1"/>
    </source>
</evidence>
<sequence length="569" mass="62605">MNYKWLALPLMIVLFWTACMPRHIDTSTIATDSISIAKGQQLFMANCSSCHNFLRDGIGPQLGGLTSQADSKWIASFISNPNDLIGNGDERANELYKKYMVMMPSFESLGDSAINYIIAYLHTQAAPAANRDTTAENAIQNPIADTIANSTLTVSLKVLLQVPASSDSGRLPLTRITKLGNKPGTDDLFLLDLNGKLYHLQNNKPQVYMDLAALKPAFMHQPGLGSGFGSFAFSPNFAQDGLFYTTHTEKAHTAPADFGYADSIDVAVQWVLTEWKTNTPVANTFTGKGRELLRINMVSVIHGIQEIMFNPLSKPGDEDFGLLYVGIGEGGCVEHGYPFLAHNKKTLYGTVIRINPSGNNSQNGRYGIPPQNPFVKDSNALGEIYAYGFRNPHRITWNKNGDMLVSNIGHGNIESINLVQKGNDFGWPIREGNFVLNPYADMNKVYALPTDDSIFNITYPVAEYDHGEGKAISGGYEYTGNAIPALKGKFLFGDIPTGRLFYVDVKDLQKGKPATIKEWHISINGTIQNLRKLCGSDRVDLHFGRDANGEMYIMTKADGRLYLLSSATE</sequence>
<evidence type="ECO:0000256" key="2">
    <source>
        <dbReference type="ARBA" id="ARBA00022723"/>
    </source>
</evidence>
<dbReference type="EMBL" id="WHPF01000011">
    <property type="protein sequence ID" value="NNV56867.1"/>
    <property type="molecule type" value="Genomic_DNA"/>
</dbReference>
<dbReference type="GO" id="GO:0020037">
    <property type="term" value="F:heme binding"/>
    <property type="evidence" value="ECO:0007669"/>
    <property type="project" value="InterPro"/>
</dbReference>
<reference evidence="6" key="1">
    <citation type="submission" date="2019-10" db="EMBL/GenBank/DDBJ databases">
        <title>Draft genome sequence of Panacibacter sp. KCS-6.</title>
        <authorList>
            <person name="Yim K.J."/>
        </authorList>
    </citation>
    <scope>NUCLEOTIDE SEQUENCE</scope>
    <source>
        <strain evidence="6">KCS-6</strain>
    </source>
</reference>
<dbReference type="GO" id="GO:0046872">
    <property type="term" value="F:metal ion binding"/>
    <property type="evidence" value="ECO:0007669"/>
    <property type="project" value="UniProtKB-KW"/>
</dbReference>
<dbReference type="Pfam" id="PF00034">
    <property type="entry name" value="Cytochrom_C"/>
    <property type="match status" value="1"/>
</dbReference>
<dbReference type="PANTHER" id="PTHR19328">
    <property type="entry name" value="HEDGEHOG-INTERACTING PROTEIN"/>
    <property type="match status" value="1"/>
</dbReference>
<gene>
    <name evidence="6" type="ORF">GD597_15445</name>
</gene>
<keyword evidence="3 4" id="KW-0408">Iron</keyword>